<name>A0A1T4VSU5_9GAMM</name>
<dbReference type="InterPro" id="IPR007420">
    <property type="entry name" value="DUF465"/>
</dbReference>
<dbReference type="Pfam" id="PF04325">
    <property type="entry name" value="DUF465"/>
    <property type="match status" value="1"/>
</dbReference>
<gene>
    <name evidence="1" type="ORF">SAMN02745130_00195</name>
</gene>
<dbReference type="OrthoDB" id="5787087at2"/>
<evidence type="ECO:0000313" key="1">
    <source>
        <dbReference type="EMBL" id="SKA68084.1"/>
    </source>
</evidence>
<dbReference type="STRING" id="92487.SAMN02745130_00195"/>
<accession>A0A1T4VSU5</accession>
<dbReference type="InterPro" id="IPR038444">
    <property type="entry name" value="DUF465_sf"/>
</dbReference>
<reference evidence="1 2" key="1">
    <citation type="submission" date="2017-02" db="EMBL/GenBank/DDBJ databases">
        <authorList>
            <person name="Peterson S.W."/>
        </authorList>
    </citation>
    <scope>NUCLEOTIDE SEQUENCE [LARGE SCALE GENOMIC DNA]</scope>
    <source>
        <strain evidence="1 2">ATCC 49788</strain>
    </source>
</reference>
<dbReference type="Gene3D" id="6.10.280.50">
    <property type="match status" value="1"/>
</dbReference>
<sequence>MLSLEDEHLLRQKLFDLRQEHRDLDVAIEALRASPTGDEFMLSRLKKRKLLLKDMIQKISSQLIPDMNA</sequence>
<dbReference type="RefSeq" id="WP_078920702.1">
    <property type="nucleotide sequence ID" value="NZ_FUYB01000001.1"/>
</dbReference>
<proteinExistence type="predicted"/>
<organism evidence="1 2">
    <name type="scientific">Thiothrix eikelboomii</name>
    <dbReference type="NCBI Taxonomy" id="92487"/>
    <lineage>
        <taxon>Bacteria</taxon>
        <taxon>Pseudomonadati</taxon>
        <taxon>Pseudomonadota</taxon>
        <taxon>Gammaproteobacteria</taxon>
        <taxon>Thiotrichales</taxon>
        <taxon>Thiotrichaceae</taxon>
        <taxon>Thiothrix</taxon>
    </lineage>
</organism>
<dbReference type="AlphaFoldDB" id="A0A1T4VSU5"/>
<protein>
    <recommendedName>
        <fullName evidence="3">DUF465 domain-containing protein</fullName>
    </recommendedName>
</protein>
<dbReference type="EMBL" id="FUYB01000001">
    <property type="protein sequence ID" value="SKA68084.1"/>
    <property type="molecule type" value="Genomic_DNA"/>
</dbReference>
<keyword evidence="2" id="KW-1185">Reference proteome</keyword>
<evidence type="ECO:0000313" key="2">
    <source>
        <dbReference type="Proteomes" id="UP000190460"/>
    </source>
</evidence>
<dbReference type="Proteomes" id="UP000190460">
    <property type="component" value="Unassembled WGS sequence"/>
</dbReference>
<evidence type="ECO:0008006" key="3">
    <source>
        <dbReference type="Google" id="ProtNLM"/>
    </source>
</evidence>